<reference evidence="2" key="1">
    <citation type="submission" date="2013-02" db="EMBL/GenBank/DDBJ databases">
        <authorList>
            <person name="Hughes D."/>
        </authorList>
    </citation>
    <scope>NUCLEOTIDE SEQUENCE</scope>
    <source>
        <strain>Durham</strain>
        <strain evidence="2">NC isolate 2 -- Noor lab</strain>
    </source>
</reference>
<evidence type="ECO:0000313" key="1">
    <source>
        <dbReference type="EnsemblMetazoa" id="MESCA002975-PA"/>
    </source>
</evidence>
<dbReference type="EMBL" id="CAQQ02151415">
    <property type="status" value="NOT_ANNOTATED_CDS"/>
    <property type="molecule type" value="Genomic_DNA"/>
</dbReference>
<dbReference type="Proteomes" id="UP000015102">
    <property type="component" value="Unassembled WGS sequence"/>
</dbReference>
<organism evidence="1 2">
    <name type="scientific">Megaselia scalaris</name>
    <name type="common">Humpbacked fly</name>
    <name type="synonym">Phora scalaris</name>
    <dbReference type="NCBI Taxonomy" id="36166"/>
    <lineage>
        <taxon>Eukaryota</taxon>
        <taxon>Metazoa</taxon>
        <taxon>Ecdysozoa</taxon>
        <taxon>Arthropoda</taxon>
        <taxon>Hexapoda</taxon>
        <taxon>Insecta</taxon>
        <taxon>Pterygota</taxon>
        <taxon>Neoptera</taxon>
        <taxon>Endopterygota</taxon>
        <taxon>Diptera</taxon>
        <taxon>Brachycera</taxon>
        <taxon>Muscomorpha</taxon>
        <taxon>Platypezoidea</taxon>
        <taxon>Phoridae</taxon>
        <taxon>Megaseliini</taxon>
        <taxon>Megaselia</taxon>
    </lineage>
</organism>
<dbReference type="AlphaFoldDB" id="T1GHR7"/>
<keyword evidence="2" id="KW-1185">Reference proteome</keyword>
<sequence length="69" mass="7919">MDSRIAKIFGFRHPEASAKELFSISSELKNMGFTDSDVLTFSSIGLKLDLNFQGSGFFEHYKMLFTYRI</sequence>
<reference evidence="1" key="2">
    <citation type="submission" date="2015-06" db="UniProtKB">
        <authorList>
            <consortium name="EnsemblMetazoa"/>
        </authorList>
    </citation>
    <scope>IDENTIFICATION</scope>
</reference>
<evidence type="ECO:0000313" key="2">
    <source>
        <dbReference type="Proteomes" id="UP000015102"/>
    </source>
</evidence>
<name>T1GHR7_MEGSC</name>
<dbReference type="EnsemblMetazoa" id="MESCA002975-RA">
    <property type="protein sequence ID" value="MESCA002975-PA"/>
    <property type="gene ID" value="MESCA002975"/>
</dbReference>
<proteinExistence type="predicted"/>
<accession>T1GHR7</accession>
<protein>
    <submittedName>
        <fullName evidence="1">Uncharacterized protein</fullName>
    </submittedName>
</protein>
<dbReference type="HOGENOM" id="CLU_2778761_0_0_1"/>